<keyword evidence="3" id="KW-1185">Reference proteome</keyword>
<proteinExistence type="predicted"/>
<dbReference type="InterPro" id="IPR036397">
    <property type="entry name" value="RNaseH_sf"/>
</dbReference>
<gene>
    <name evidence="2" type="ORF">V5799_006842</name>
</gene>
<dbReference type="Pfam" id="PF02171">
    <property type="entry name" value="Piwi"/>
    <property type="match status" value="1"/>
</dbReference>
<evidence type="ECO:0000259" key="1">
    <source>
        <dbReference type="Pfam" id="PF02171"/>
    </source>
</evidence>
<feature type="domain" description="Piwi" evidence="1">
    <location>
        <begin position="112"/>
        <end position="213"/>
    </location>
</feature>
<dbReference type="AlphaFoldDB" id="A0AAQ4DV91"/>
<protein>
    <recommendedName>
        <fullName evidence="1">Piwi domain-containing protein</fullName>
    </recommendedName>
</protein>
<organism evidence="2 3">
    <name type="scientific">Amblyomma americanum</name>
    <name type="common">Lone star tick</name>
    <dbReference type="NCBI Taxonomy" id="6943"/>
    <lineage>
        <taxon>Eukaryota</taxon>
        <taxon>Metazoa</taxon>
        <taxon>Ecdysozoa</taxon>
        <taxon>Arthropoda</taxon>
        <taxon>Chelicerata</taxon>
        <taxon>Arachnida</taxon>
        <taxon>Acari</taxon>
        <taxon>Parasitiformes</taxon>
        <taxon>Ixodida</taxon>
        <taxon>Ixodoidea</taxon>
        <taxon>Ixodidae</taxon>
        <taxon>Amblyomminae</taxon>
        <taxon>Amblyomma</taxon>
    </lineage>
</organism>
<dbReference type="InterPro" id="IPR003165">
    <property type="entry name" value="Piwi"/>
</dbReference>
<dbReference type="Gene3D" id="3.40.50.2300">
    <property type="match status" value="2"/>
</dbReference>
<evidence type="ECO:0000313" key="3">
    <source>
        <dbReference type="Proteomes" id="UP001321473"/>
    </source>
</evidence>
<comment type="caution">
    <text evidence="2">The sequence shown here is derived from an EMBL/GenBank/DDBJ whole genome shotgun (WGS) entry which is preliminary data.</text>
</comment>
<dbReference type="Proteomes" id="UP001321473">
    <property type="component" value="Unassembled WGS sequence"/>
</dbReference>
<accession>A0AAQ4DV91</accession>
<dbReference type="InterPro" id="IPR012337">
    <property type="entry name" value="RNaseH-like_sf"/>
</dbReference>
<name>A0AAQ4DV91_AMBAM</name>
<evidence type="ECO:0000313" key="2">
    <source>
        <dbReference type="EMBL" id="KAK8766381.1"/>
    </source>
</evidence>
<dbReference type="SUPFAM" id="SSF53098">
    <property type="entry name" value="Ribonuclease H-like"/>
    <property type="match status" value="1"/>
</dbReference>
<dbReference type="GO" id="GO:0003676">
    <property type="term" value="F:nucleic acid binding"/>
    <property type="evidence" value="ECO:0007669"/>
    <property type="project" value="InterPro"/>
</dbReference>
<reference evidence="2 3" key="1">
    <citation type="journal article" date="2023" name="Arcadia Sci">
        <title>De novo assembly of a long-read Amblyomma americanum tick genome.</title>
        <authorList>
            <person name="Chou S."/>
            <person name="Poskanzer K.E."/>
            <person name="Rollins M."/>
            <person name="Thuy-Boun P.S."/>
        </authorList>
    </citation>
    <scope>NUCLEOTIDE SEQUENCE [LARGE SCALE GENOMIC DNA]</scope>
    <source>
        <strain evidence="2">F_SG_1</strain>
        <tissue evidence="2">Salivary glands</tissue>
    </source>
</reference>
<dbReference type="EMBL" id="JARKHS020026405">
    <property type="protein sequence ID" value="KAK8766381.1"/>
    <property type="molecule type" value="Genomic_DNA"/>
</dbReference>
<dbReference type="PANTHER" id="PTHR22891">
    <property type="entry name" value="EUKARYOTIC TRANSLATION INITIATION FACTOR 2C"/>
    <property type="match status" value="1"/>
</dbReference>
<sequence>MQGSNAYRYSAATADFSRETRDRRLYVAVAVESWIILCHRREEANVTEFVRTLISVCPPMGVKIGIRAWCCWTTTGLPASWELCTILPGGAIFSTVRNGDECPHCFRYAFHVIFARTIGNRKNISSVATKVAVQLNCKLGGEAWCLKIPLVSTMVIGCDTYRDSSSPHRSASASVASMNKSLTRWYSRVTFHATQQELGSSHASLLLEALLKYSQ</sequence>
<dbReference type="Gene3D" id="3.30.420.10">
    <property type="entry name" value="Ribonuclease H-like superfamily/Ribonuclease H"/>
    <property type="match status" value="1"/>
</dbReference>